<organism evidence="3">
    <name type="scientific">Salvia splendens</name>
    <name type="common">Scarlet sage</name>
    <dbReference type="NCBI Taxonomy" id="180675"/>
    <lineage>
        <taxon>Eukaryota</taxon>
        <taxon>Viridiplantae</taxon>
        <taxon>Streptophyta</taxon>
        <taxon>Embryophyta</taxon>
        <taxon>Tracheophyta</taxon>
        <taxon>Spermatophyta</taxon>
        <taxon>Magnoliopsida</taxon>
        <taxon>eudicotyledons</taxon>
        <taxon>Gunneridae</taxon>
        <taxon>Pentapetalae</taxon>
        <taxon>asterids</taxon>
        <taxon>lamiids</taxon>
        <taxon>Lamiales</taxon>
        <taxon>Lamiaceae</taxon>
        <taxon>Nepetoideae</taxon>
        <taxon>Mentheae</taxon>
        <taxon>Salviinae</taxon>
        <taxon>Salvia</taxon>
        <taxon>Salvia subgen. Calosphace</taxon>
        <taxon>core Calosphace</taxon>
    </lineage>
</organism>
<dbReference type="PANTHER" id="PTHR31189:SF7">
    <property type="entry name" value="OS03G0197300 PROTEIN"/>
    <property type="match status" value="1"/>
</dbReference>
<name>A0A8X8W0Q7_SALSN</name>
<evidence type="ECO:0000313" key="3">
    <source>
        <dbReference type="EMBL" id="KAG6385923.1"/>
    </source>
</evidence>
<dbReference type="SMART" id="SM00835">
    <property type="entry name" value="Cupin_1"/>
    <property type="match status" value="1"/>
</dbReference>
<keyword evidence="4" id="KW-1185">Reference proteome</keyword>
<proteinExistence type="predicted"/>
<evidence type="ECO:0000313" key="4">
    <source>
        <dbReference type="Proteomes" id="UP000298416"/>
    </source>
</evidence>
<comment type="caution">
    <text evidence="3">The sequence shown here is derived from an EMBL/GenBank/DDBJ whole genome shotgun (WGS) entry which is preliminary data.</text>
</comment>
<dbReference type="InterPro" id="IPR011051">
    <property type="entry name" value="RmlC_Cupin_sf"/>
</dbReference>
<reference evidence="3" key="1">
    <citation type="submission" date="2018-01" db="EMBL/GenBank/DDBJ databases">
        <authorList>
            <person name="Mao J.F."/>
        </authorList>
    </citation>
    <scope>NUCLEOTIDE SEQUENCE</scope>
    <source>
        <strain evidence="3">Huo1</strain>
        <tissue evidence="3">Leaf</tissue>
    </source>
</reference>
<dbReference type="InterPro" id="IPR050253">
    <property type="entry name" value="Seed_Storage-Functional"/>
</dbReference>
<evidence type="ECO:0000256" key="1">
    <source>
        <dbReference type="SAM" id="MobiDB-lite"/>
    </source>
</evidence>
<dbReference type="InterPro" id="IPR014710">
    <property type="entry name" value="RmlC-like_jellyroll"/>
</dbReference>
<dbReference type="SUPFAM" id="SSF51182">
    <property type="entry name" value="RmlC-like cupins"/>
    <property type="match status" value="1"/>
</dbReference>
<gene>
    <name evidence="3" type="ORF">SASPL_154806</name>
</gene>
<dbReference type="Pfam" id="PF00190">
    <property type="entry name" value="Cupin_1"/>
    <property type="match status" value="1"/>
</dbReference>
<feature type="compositionally biased region" description="Basic residues" evidence="1">
    <location>
        <begin position="203"/>
        <end position="231"/>
    </location>
</feature>
<dbReference type="Proteomes" id="UP000298416">
    <property type="component" value="Unassembled WGS sequence"/>
</dbReference>
<dbReference type="Gene3D" id="2.60.120.10">
    <property type="entry name" value="Jelly Rolls"/>
    <property type="match status" value="1"/>
</dbReference>
<reference evidence="3" key="2">
    <citation type="submission" date="2020-08" db="EMBL/GenBank/DDBJ databases">
        <title>Plant Genome Project.</title>
        <authorList>
            <person name="Zhang R.-G."/>
        </authorList>
    </citation>
    <scope>NUCLEOTIDE SEQUENCE</scope>
    <source>
        <strain evidence="3">Huo1</strain>
        <tissue evidence="3">Leaf</tissue>
    </source>
</reference>
<dbReference type="EMBL" id="PNBA02000022">
    <property type="protein sequence ID" value="KAG6385923.1"/>
    <property type="molecule type" value="Genomic_DNA"/>
</dbReference>
<dbReference type="PANTHER" id="PTHR31189">
    <property type="entry name" value="OS03G0336100 PROTEIN-RELATED"/>
    <property type="match status" value="1"/>
</dbReference>
<protein>
    <recommendedName>
        <fullName evidence="2">Cupin type-1 domain-containing protein</fullName>
    </recommendedName>
</protein>
<sequence length="246" mass="27631">MYTGLCRELCFISKVMKGLRSMPFFANSNDDLREPATEPYSSIQDMVLGFDKTILQATFKKTIENCNGWSTVVTEKQLTALEGSSIGLFVVKLKAGSMMEPHWNAMDTEVVVVLEGRGMVRLSSPSVAKGRVMRLEVEQGDVFVVPRFNQAAQMAFISGSFPWTLDELLAARNDTIISPCISCAEEEEVQILEQGEREEEGGRRRHHGGGGRTSKIRGRGRVGTRRRRGRIRGTMEDEEPAVRRWR</sequence>
<feature type="region of interest" description="Disordered" evidence="1">
    <location>
        <begin position="193"/>
        <end position="246"/>
    </location>
</feature>
<feature type="domain" description="Cupin type-1" evidence="2">
    <location>
        <begin position="52"/>
        <end position="190"/>
    </location>
</feature>
<accession>A0A8X8W0Q7</accession>
<evidence type="ECO:0000259" key="2">
    <source>
        <dbReference type="SMART" id="SM00835"/>
    </source>
</evidence>
<dbReference type="InterPro" id="IPR006045">
    <property type="entry name" value="Cupin_1"/>
</dbReference>
<dbReference type="AlphaFoldDB" id="A0A8X8W0Q7"/>